<dbReference type="InterPro" id="IPR016181">
    <property type="entry name" value="Acyl_CoA_acyltransferase"/>
</dbReference>
<dbReference type="PROSITE" id="PS51186">
    <property type="entry name" value="GNAT"/>
    <property type="match status" value="1"/>
</dbReference>
<proteinExistence type="predicted"/>
<dbReference type="PANTHER" id="PTHR43072:SF8">
    <property type="entry name" value="ACYLTRANSFERASE FABY-RELATED"/>
    <property type="match status" value="1"/>
</dbReference>
<organism evidence="2 3">
    <name type="scientific">Polymorphospora lycopeni</name>
    <dbReference type="NCBI Taxonomy" id="3140240"/>
    <lineage>
        <taxon>Bacteria</taxon>
        <taxon>Bacillati</taxon>
        <taxon>Actinomycetota</taxon>
        <taxon>Actinomycetes</taxon>
        <taxon>Micromonosporales</taxon>
        <taxon>Micromonosporaceae</taxon>
        <taxon>Polymorphospora</taxon>
    </lineage>
</organism>
<evidence type="ECO:0000313" key="2">
    <source>
        <dbReference type="EMBL" id="MFB6392238.1"/>
    </source>
</evidence>
<gene>
    <name evidence="2" type="ORF">AAFH96_03840</name>
</gene>
<reference evidence="2 3" key="1">
    <citation type="submission" date="2024-04" db="EMBL/GenBank/DDBJ databases">
        <title>Polymorphospora sp. isolated from Baiyangdian Lake in Xiong'an New Area.</title>
        <authorList>
            <person name="Zhang X."/>
            <person name="Liu J."/>
        </authorList>
    </citation>
    <scope>NUCLEOTIDE SEQUENCE [LARGE SCALE GENOMIC DNA]</scope>
    <source>
        <strain evidence="2 3">2-325</strain>
    </source>
</reference>
<name>A0ABV5CN55_9ACTN</name>
<keyword evidence="3" id="KW-1185">Reference proteome</keyword>
<accession>A0ABV5CN55</accession>
<sequence length="171" mass="18219">MSTPPATIRPATSADLTAVAEIMKHYVEQTVATFTETPPTVDEWSRLHGDLAARGLPFLVAQAGGDVVGFAYAGPWRPKSAYRHTVEDTVYLAPTATGHGIGTALLSELVSRATAAGCRQMIAVIADTGDPSSAALHRRLGFVDAGRLRAVGFKHGRWIDTLLLQRELTAP</sequence>
<dbReference type="Proteomes" id="UP001582793">
    <property type="component" value="Unassembled WGS sequence"/>
</dbReference>
<evidence type="ECO:0000313" key="3">
    <source>
        <dbReference type="Proteomes" id="UP001582793"/>
    </source>
</evidence>
<dbReference type="PANTHER" id="PTHR43072">
    <property type="entry name" value="N-ACETYLTRANSFERASE"/>
    <property type="match status" value="1"/>
</dbReference>
<dbReference type="EMBL" id="JBCGDC010000007">
    <property type="protein sequence ID" value="MFB6392238.1"/>
    <property type="molecule type" value="Genomic_DNA"/>
</dbReference>
<dbReference type="SUPFAM" id="SSF55729">
    <property type="entry name" value="Acyl-CoA N-acyltransferases (Nat)"/>
    <property type="match status" value="1"/>
</dbReference>
<protein>
    <submittedName>
        <fullName evidence="2">N-acetyltransferase family protein</fullName>
    </submittedName>
</protein>
<dbReference type="CDD" id="cd04301">
    <property type="entry name" value="NAT_SF"/>
    <property type="match status" value="1"/>
</dbReference>
<evidence type="ECO:0000259" key="1">
    <source>
        <dbReference type="PROSITE" id="PS51186"/>
    </source>
</evidence>
<dbReference type="Pfam" id="PF00583">
    <property type="entry name" value="Acetyltransf_1"/>
    <property type="match status" value="1"/>
</dbReference>
<comment type="caution">
    <text evidence="2">The sequence shown here is derived from an EMBL/GenBank/DDBJ whole genome shotgun (WGS) entry which is preliminary data.</text>
</comment>
<feature type="domain" description="N-acetyltransferase" evidence="1">
    <location>
        <begin position="6"/>
        <end position="169"/>
    </location>
</feature>
<dbReference type="Gene3D" id="3.40.630.30">
    <property type="match status" value="1"/>
</dbReference>
<dbReference type="RefSeq" id="WP_375733031.1">
    <property type="nucleotide sequence ID" value="NZ_JBCGDC010000007.1"/>
</dbReference>
<dbReference type="InterPro" id="IPR000182">
    <property type="entry name" value="GNAT_dom"/>
</dbReference>